<sequence length="159" mass="18126">MMKMDLNTYCESSVLCWLATVSHTLVPNVSPKEIFTLWDDERLLIANIASPVSEQNILANPNVCVSMIDVFEQRGYKLSGKARIVRSDDLEWHDYIGALRKLADERFPIKNIFEVQIQSSTTIIAPSYFLFSDTTVEEQVQSALSTYQVERPRAFNATE</sequence>
<dbReference type="InterPro" id="IPR011576">
    <property type="entry name" value="Pyridox_Oxase_N"/>
</dbReference>
<dbReference type="InParanoid" id="A0A0Q2MGK0"/>
<keyword evidence="3" id="KW-1185">Reference proteome</keyword>
<evidence type="ECO:0000313" key="2">
    <source>
        <dbReference type="EMBL" id="KQH87073.1"/>
    </source>
</evidence>
<dbReference type="RefSeq" id="WP_055465472.1">
    <property type="nucleotide sequence ID" value="NZ_LKHS01000004.1"/>
</dbReference>
<feature type="domain" description="Pyridoxamine 5'-phosphate oxidase N-terminal" evidence="1">
    <location>
        <begin position="9"/>
        <end position="98"/>
    </location>
</feature>
<dbReference type="PANTHER" id="PTHR40660:SF1">
    <property type="entry name" value="5'-PHOSPHATE OXIDASE PUTATIVE DOMAIN-CONTAINING PROTEIN-RELATED"/>
    <property type="match status" value="1"/>
</dbReference>
<dbReference type="Pfam" id="PF01243">
    <property type="entry name" value="PNPOx_N"/>
    <property type="match status" value="1"/>
</dbReference>
<dbReference type="Proteomes" id="UP000051221">
    <property type="component" value="Unassembled WGS sequence"/>
</dbReference>
<dbReference type="AlphaFoldDB" id="A0A0Q2MGK0"/>
<comment type="caution">
    <text evidence="2">The sequence shown here is derived from an EMBL/GenBank/DDBJ whole genome shotgun (WGS) entry which is preliminary data.</text>
</comment>
<dbReference type="PANTHER" id="PTHR40660">
    <property type="entry name" value="5'-PHOSPHATE OXIDASE PUTATIVE DOMAIN-CONTAINING PROTEIN-RELATED"/>
    <property type="match status" value="1"/>
</dbReference>
<evidence type="ECO:0000259" key="1">
    <source>
        <dbReference type="Pfam" id="PF01243"/>
    </source>
</evidence>
<name>A0A0Q2MGK0_VIBFU</name>
<dbReference type="Gene3D" id="2.30.110.10">
    <property type="entry name" value="Electron Transport, Fmn-binding Protein, Chain A"/>
    <property type="match status" value="1"/>
</dbReference>
<dbReference type="EMBL" id="LKHS01000004">
    <property type="protein sequence ID" value="KQH87073.1"/>
    <property type="molecule type" value="Genomic_DNA"/>
</dbReference>
<proteinExistence type="predicted"/>
<organism evidence="2 3">
    <name type="scientific">Vibrio furnissii</name>
    <dbReference type="NCBI Taxonomy" id="29494"/>
    <lineage>
        <taxon>Bacteria</taxon>
        <taxon>Pseudomonadati</taxon>
        <taxon>Pseudomonadota</taxon>
        <taxon>Gammaproteobacteria</taxon>
        <taxon>Vibrionales</taxon>
        <taxon>Vibrionaceae</taxon>
        <taxon>Vibrio</taxon>
    </lineage>
</organism>
<gene>
    <name evidence="2" type="ORF">AMR76_04950</name>
</gene>
<dbReference type="InterPro" id="IPR012349">
    <property type="entry name" value="Split_barrel_FMN-bd"/>
</dbReference>
<reference evidence="2 3" key="1">
    <citation type="submission" date="2015-08" db="EMBL/GenBank/DDBJ databases">
        <title>Antibacterial properties of a collection of Vibrionaceae strains.</title>
        <authorList>
            <person name="Giubergia S."/>
        </authorList>
    </citation>
    <scope>NUCLEOTIDE SEQUENCE [LARGE SCALE GENOMIC DNA]</scope>
    <source>
        <strain evidence="2 3">S0821</strain>
    </source>
</reference>
<protein>
    <submittedName>
        <fullName evidence="2">Flavin-nucleotide-binding protein</fullName>
    </submittedName>
</protein>
<evidence type="ECO:0000313" key="3">
    <source>
        <dbReference type="Proteomes" id="UP000051221"/>
    </source>
</evidence>
<dbReference type="SUPFAM" id="SSF50475">
    <property type="entry name" value="FMN-binding split barrel"/>
    <property type="match status" value="1"/>
</dbReference>
<accession>A0A0Q2MGK0</accession>